<comment type="caution">
    <text evidence="8">The sequence shown here is derived from an EMBL/GenBank/DDBJ whole genome shotgun (WGS) entry which is preliminary data.</text>
</comment>
<comment type="similarity">
    <text evidence="2">Belongs to the class-V pyridoxal-phosphate-dependent aminotransferase family. Csd subfamily.</text>
</comment>
<evidence type="ECO:0000313" key="8">
    <source>
        <dbReference type="EMBL" id="KKT38326.1"/>
    </source>
</evidence>
<dbReference type="InterPro" id="IPR010970">
    <property type="entry name" value="Cys_dSase_SufS"/>
</dbReference>
<reference evidence="8 9" key="1">
    <citation type="journal article" date="2015" name="Nature">
        <title>rRNA introns, odd ribosomes, and small enigmatic genomes across a large radiation of phyla.</title>
        <authorList>
            <person name="Brown C.T."/>
            <person name="Hug L.A."/>
            <person name="Thomas B.C."/>
            <person name="Sharon I."/>
            <person name="Castelle C.J."/>
            <person name="Singh A."/>
            <person name="Wilkins M.J."/>
            <person name="Williams K.H."/>
            <person name="Banfield J.F."/>
        </authorList>
    </citation>
    <scope>NUCLEOTIDE SEQUENCE [LARGE SCALE GENOMIC DNA]</scope>
</reference>
<dbReference type="EC" id="2.8.1.7" evidence="3"/>
<comment type="catalytic activity">
    <reaction evidence="6">
        <text>(sulfur carrier)-H + L-cysteine = (sulfur carrier)-SH + L-alanine</text>
        <dbReference type="Rhea" id="RHEA:43892"/>
        <dbReference type="Rhea" id="RHEA-COMP:14737"/>
        <dbReference type="Rhea" id="RHEA-COMP:14739"/>
        <dbReference type="ChEBI" id="CHEBI:29917"/>
        <dbReference type="ChEBI" id="CHEBI:35235"/>
        <dbReference type="ChEBI" id="CHEBI:57972"/>
        <dbReference type="ChEBI" id="CHEBI:64428"/>
        <dbReference type="EC" id="2.8.1.7"/>
    </reaction>
</comment>
<dbReference type="InterPro" id="IPR015422">
    <property type="entry name" value="PyrdxlP-dep_Trfase_small"/>
</dbReference>
<comment type="cofactor">
    <cofactor evidence="1">
        <name>pyridoxal 5'-phosphate</name>
        <dbReference type="ChEBI" id="CHEBI:597326"/>
    </cofactor>
</comment>
<protein>
    <recommendedName>
        <fullName evidence="3">cysteine desulfurase</fullName>
        <ecNumber evidence="3">2.8.1.7</ecNumber>
    </recommendedName>
</protein>
<dbReference type="EMBL" id="LCHM01000011">
    <property type="protein sequence ID" value="KKT38326.1"/>
    <property type="molecule type" value="Genomic_DNA"/>
</dbReference>
<sequence>MIDVSKIKQDFPLFKRKINGKRIVYLDSTASSLKPKKVIDAVNGYYKRYTANVFRSIYKTSEEATAKYEQAREYVADFIHAKNTSEIVFTRNTDESLSLLVYSWLPYHVRQGDVLVTSILEHHANFVPWQQYALKNKCDFRIWNADRNGILSLEAIEKLVSKRTKLFTFTAASNVLGTLPPVKKIIEKVKEMNPLCLTVVDAAQAVPHLPVDVENWGADVVAFSGHKMMAPSGIGVLWAKEQLLEEMPPFLFGGDMIKEVHEKTTVFNDIPHKFEAGTPFIEGAIGLGAAVEYLSALGMRHVREHEKKIVSYALDQLTKIPGLTMYGPADPDIRGGVVAFQMKGIHPHDIAQVLDEDNICIRVGYHCAMPLHEYLAIGPTCRASFYVYNDTKDVDALAEGLKKVKKMFE</sequence>
<evidence type="ECO:0000259" key="7">
    <source>
        <dbReference type="Pfam" id="PF00266"/>
    </source>
</evidence>
<dbReference type="GO" id="GO:0030170">
    <property type="term" value="F:pyridoxal phosphate binding"/>
    <property type="evidence" value="ECO:0007669"/>
    <property type="project" value="InterPro"/>
</dbReference>
<dbReference type="NCBIfam" id="TIGR01979">
    <property type="entry name" value="sufS"/>
    <property type="match status" value="1"/>
</dbReference>
<feature type="domain" description="Aminotransferase class V" evidence="7">
    <location>
        <begin position="24"/>
        <end position="397"/>
    </location>
</feature>
<dbReference type="SUPFAM" id="SSF53383">
    <property type="entry name" value="PLP-dependent transferases"/>
    <property type="match status" value="1"/>
</dbReference>
<dbReference type="Gene3D" id="3.40.640.10">
    <property type="entry name" value="Type I PLP-dependent aspartate aminotransferase-like (Major domain)"/>
    <property type="match status" value="1"/>
</dbReference>
<dbReference type="InterPro" id="IPR015421">
    <property type="entry name" value="PyrdxlP-dep_Trfase_major"/>
</dbReference>
<evidence type="ECO:0000256" key="3">
    <source>
        <dbReference type="ARBA" id="ARBA00012239"/>
    </source>
</evidence>
<dbReference type="Proteomes" id="UP000034617">
    <property type="component" value="Unassembled WGS sequence"/>
</dbReference>
<dbReference type="InterPro" id="IPR015424">
    <property type="entry name" value="PyrdxlP-dep_Trfase"/>
</dbReference>
<dbReference type="PANTHER" id="PTHR43586:SF8">
    <property type="entry name" value="CYSTEINE DESULFURASE 1, CHLOROPLASTIC"/>
    <property type="match status" value="1"/>
</dbReference>
<dbReference type="PANTHER" id="PTHR43586">
    <property type="entry name" value="CYSTEINE DESULFURASE"/>
    <property type="match status" value="1"/>
</dbReference>
<keyword evidence="5" id="KW-0663">Pyridoxal phosphate</keyword>
<keyword evidence="4" id="KW-0808">Transferase</keyword>
<evidence type="ECO:0000256" key="1">
    <source>
        <dbReference type="ARBA" id="ARBA00001933"/>
    </source>
</evidence>
<evidence type="ECO:0000256" key="6">
    <source>
        <dbReference type="ARBA" id="ARBA00050776"/>
    </source>
</evidence>
<evidence type="ECO:0000256" key="4">
    <source>
        <dbReference type="ARBA" id="ARBA00022679"/>
    </source>
</evidence>
<dbReference type="Pfam" id="PF00266">
    <property type="entry name" value="Aminotran_5"/>
    <property type="match status" value="1"/>
</dbReference>
<proteinExistence type="inferred from homology"/>
<dbReference type="PATRIC" id="fig|1618447.3.peg.439"/>
<organism evidence="8 9">
    <name type="scientific">Candidatus Gottesmanbacteria bacterium GW2011_GWB1_44_11c</name>
    <dbReference type="NCBI Taxonomy" id="1618447"/>
    <lineage>
        <taxon>Bacteria</taxon>
        <taxon>Candidatus Gottesmaniibacteriota</taxon>
    </lineage>
</organism>
<dbReference type="AlphaFoldDB" id="A0A0G1GTB4"/>
<evidence type="ECO:0000313" key="9">
    <source>
        <dbReference type="Proteomes" id="UP000034617"/>
    </source>
</evidence>
<dbReference type="GO" id="GO:0006534">
    <property type="term" value="P:cysteine metabolic process"/>
    <property type="evidence" value="ECO:0007669"/>
    <property type="project" value="InterPro"/>
</dbReference>
<evidence type="ECO:0000256" key="2">
    <source>
        <dbReference type="ARBA" id="ARBA00010447"/>
    </source>
</evidence>
<accession>A0A0G1GTB4</accession>
<evidence type="ECO:0000256" key="5">
    <source>
        <dbReference type="ARBA" id="ARBA00022898"/>
    </source>
</evidence>
<dbReference type="CDD" id="cd06453">
    <property type="entry name" value="SufS_like"/>
    <property type="match status" value="1"/>
</dbReference>
<dbReference type="Gene3D" id="3.90.1150.10">
    <property type="entry name" value="Aspartate Aminotransferase, domain 1"/>
    <property type="match status" value="1"/>
</dbReference>
<gene>
    <name evidence="8" type="ORF">UW22_C0011G0017</name>
</gene>
<dbReference type="InterPro" id="IPR000192">
    <property type="entry name" value="Aminotrans_V_dom"/>
</dbReference>
<dbReference type="GO" id="GO:0031071">
    <property type="term" value="F:cysteine desulfurase activity"/>
    <property type="evidence" value="ECO:0007669"/>
    <property type="project" value="UniProtKB-EC"/>
</dbReference>
<name>A0A0G1GTB4_9BACT</name>